<comment type="caution">
    <text evidence="1">The sequence shown here is derived from an EMBL/GenBank/DDBJ whole genome shotgun (WGS) entry which is preliminary data.</text>
</comment>
<dbReference type="Gene3D" id="1.20.1270.70">
    <property type="entry name" value="Designed single chain three-helix bundle"/>
    <property type="match status" value="1"/>
</dbReference>
<accession>A0ABN8BQC6</accession>
<dbReference type="Proteomes" id="UP000789719">
    <property type="component" value="Unassembled WGS sequence"/>
</dbReference>
<dbReference type="RefSeq" id="WP_230098901.1">
    <property type="nucleotide sequence ID" value="NZ_CAKKNT010000016.1"/>
</dbReference>
<evidence type="ECO:0000313" key="2">
    <source>
        <dbReference type="Proteomes" id="UP000789719"/>
    </source>
</evidence>
<evidence type="ECO:0000313" key="1">
    <source>
        <dbReference type="EMBL" id="CAH0418822.1"/>
    </source>
</evidence>
<dbReference type="EMBL" id="CAKKNT010000016">
    <property type="protein sequence ID" value="CAH0418822.1"/>
    <property type="molecule type" value="Genomic_DNA"/>
</dbReference>
<protein>
    <submittedName>
        <fullName evidence="1">Uncharacterized protein</fullName>
    </submittedName>
</protein>
<reference evidence="1 2" key="1">
    <citation type="submission" date="2021-11" db="EMBL/GenBank/DDBJ databases">
        <authorList>
            <person name="Depoorter E."/>
        </authorList>
    </citation>
    <scope>NUCLEOTIDE SEQUENCE [LARGE SCALE GENOMIC DNA]</scope>
    <source>
        <strain evidence="1 2">LMG 24286</strain>
    </source>
</reference>
<organism evidence="1 2">
    <name type="scientific">Periweissella ghanensis</name>
    <dbReference type="NCBI Taxonomy" id="467997"/>
    <lineage>
        <taxon>Bacteria</taxon>
        <taxon>Bacillati</taxon>
        <taxon>Bacillota</taxon>
        <taxon>Bacilli</taxon>
        <taxon>Lactobacillales</taxon>
        <taxon>Lactobacillaceae</taxon>
        <taxon>Periweissella</taxon>
    </lineage>
</organism>
<keyword evidence="2" id="KW-1185">Reference proteome</keyword>
<proteinExistence type="predicted"/>
<gene>
    <name evidence="1" type="ORF">WGH24286_01264</name>
</gene>
<sequence>MANSQHFNLKRTNKNWIKLAVTSFAVCAGMVTFNITTSANSLVEVQVPTAQASKVKTNKRSLQTQVNCAHNLRASAYTAASFADLTVELSNAETILATPNTTQKTINRAVVTLRHAILNLVAKFDDPTYLVDQLGKVINNPTTLAEMQKNNYLSKVILASKASTAQQRQRATEIMYQNAIAIINLRSNQA</sequence>
<name>A0ABN8BQC6_9LACO</name>